<sequence>MDDLTQDLETLAFEGISIDFKFNSDKPTFGDLFLIVGYENPNFPPNSREFKSLQNLGFEQVDDYFGIRNTDDIGDDVKIWMYPIINGEEVYHNEGPFDAIRLNYVIVRNDKETEVLFEKAFNSIATNLNVTPTFNGQPIDSYDNIKKTINDAIQYCKQELKVEPGSDEALQLDW</sequence>
<dbReference type="InParanoid" id="M7XAS1"/>
<accession>M7XAS1</accession>
<comment type="caution">
    <text evidence="1">The sequence shown here is derived from an EMBL/GenBank/DDBJ whole genome shotgun (WGS) entry which is preliminary data.</text>
</comment>
<organism evidence="1 2">
    <name type="scientific">Mariniradius saccharolyticus AK6</name>
    <dbReference type="NCBI Taxonomy" id="1239962"/>
    <lineage>
        <taxon>Bacteria</taxon>
        <taxon>Pseudomonadati</taxon>
        <taxon>Bacteroidota</taxon>
        <taxon>Cytophagia</taxon>
        <taxon>Cytophagales</taxon>
        <taxon>Cyclobacteriaceae</taxon>
        <taxon>Mariniradius</taxon>
    </lineage>
</organism>
<reference evidence="1" key="1">
    <citation type="submission" date="2013-01" db="EMBL/GenBank/DDBJ databases">
        <title>Genome assembly of Mariniradius saccharolyticus AK6.</title>
        <authorList>
            <person name="Vaidya B."/>
            <person name="Khatri I."/>
            <person name="Tanuku N.R.S."/>
            <person name="Subramanian S."/>
            <person name="Pinnaka A."/>
        </authorList>
    </citation>
    <scope>NUCLEOTIDE SEQUENCE [LARGE SCALE GENOMIC DNA]</scope>
    <source>
        <strain evidence="1">AK6</strain>
    </source>
</reference>
<keyword evidence="2" id="KW-1185">Reference proteome</keyword>
<evidence type="ECO:0000313" key="1">
    <source>
        <dbReference type="EMBL" id="EMS34525.1"/>
    </source>
</evidence>
<dbReference type="AlphaFoldDB" id="M7XAS1"/>
<dbReference type="eggNOG" id="ENOG50335FZ">
    <property type="taxonomic scope" value="Bacteria"/>
</dbReference>
<gene>
    <name evidence="1" type="ORF">C943_03744</name>
</gene>
<dbReference type="Proteomes" id="UP000010953">
    <property type="component" value="Unassembled WGS sequence"/>
</dbReference>
<evidence type="ECO:0000313" key="2">
    <source>
        <dbReference type="Proteomes" id="UP000010953"/>
    </source>
</evidence>
<dbReference type="EMBL" id="AMZY02000006">
    <property type="protein sequence ID" value="EMS34525.1"/>
    <property type="molecule type" value="Genomic_DNA"/>
</dbReference>
<name>M7XAS1_9BACT</name>
<protein>
    <submittedName>
        <fullName evidence="1">Uncharacterized protein</fullName>
    </submittedName>
</protein>
<proteinExistence type="predicted"/>